<accession>A0ABP8QL48</accession>
<sequence length="266" mass="29884">MHSLELAKGRGISFNQLFSAEPAMSAPVAPPDPPVRPAARAAGLAGLLTAEVLVGSALFLAAFGLFFYLTRVVFREHSQVFDDWGFAQMDALRATHPWLTWWVFRLTFFGSVLFFVPASLLAPLVLYRRGYRRYAIELLLAMGGAVILNELLKAWFHRDRPTTALIYQYGLSFPSGHAMMSMAFYGCLAWLAVQHSRRWGWATLLVVWALLIGCSRMYLHVHYPTDVVAGFAGGMAWLVLLRTGVLLFWREEQKLDNQAGDMTVPR</sequence>
<dbReference type="SMART" id="SM00014">
    <property type="entry name" value="acidPPc"/>
    <property type="match status" value="1"/>
</dbReference>
<protein>
    <recommendedName>
        <fullName evidence="2">Phosphatidic acid phosphatase type 2/haloperoxidase domain-containing protein</fullName>
    </recommendedName>
</protein>
<dbReference type="EMBL" id="BAABGQ010000008">
    <property type="protein sequence ID" value="GAA4504803.1"/>
    <property type="molecule type" value="Genomic_DNA"/>
</dbReference>
<dbReference type="SUPFAM" id="SSF48317">
    <property type="entry name" value="Acid phosphatase/Vanadium-dependent haloperoxidase"/>
    <property type="match status" value="1"/>
</dbReference>
<keyword evidence="1" id="KW-0472">Membrane</keyword>
<evidence type="ECO:0000313" key="3">
    <source>
        <dbReference type="EMBL" id="GAA4504803.1"/>
    </source>
</evidence>
<feature type="transmembrane region" description="Helical" evidence="1">
    <location>
        <begin position="176"/>
        <end position="193"/>
    </location>
</feature>
<dbReference type="InterPro" id="IPR036938">
    <property type="entry name" value="PAP2/HPO_sf"/>
</dbReference>
<dbReference type="PANTHER" id="PTHR14969">
    <property type="entry name" value="SPHINGOSINE-1-PHOSPHATE PHOSPHOHYDROLASE"/>
    <property type="match status" value="1"/>
</dbReference>
<comment type="caution">
    <text evidence="3">The sequence shown here is derived from an EMBL/GenBank/DDBJ whole genome shotgun (WGS) entry which is preliminary data.</text>
</comment>
<name>A0ABP8QL48_9BACT</name>
<dbReference type="PANTHER" id="PTHR14969:SF13">
    <property type="entry name" value="AT30094P"/>
    <property type="match status" value="1"/>
</dbReference>
<organism evidence="3 4">
    <name type="scientific">Hymenobacter ginsengisoli</name>
    <dbReference type="NCBI Taxonomy" id="1051626"/>
    <lineage>
        <taxon>Bacteria</taxon>
        <taxon>Pseudomonadati</taxon>
        <taxon>Bacteroidota</taxon>
        <taxon>Cytophagia</taxon>
        <taxon>Cytophagales</taxon>
        <taxon>Hymenobacteraceae</taxon>
        <taxon>Hymenobacter</taxon>
    </lineage>
</organism>
<dbReference type="Proteomes" id="UP001501243">
    <property type="component" value="Unassembled WGS sequence"/>
</dbReference>
<dbReference type="Gene3D" id="1.20.144.10">
    <property type="entry name" value="Phosphatidic acid phosphatase type 2/haloperoxidase"/>
    <property type="match status" value="2"/>
</dbReference>
<keyword evidence="4" id="KW-1185">Reference proteome</keyword>
<evidence type="ECO:0000259" key="2">
    <source>
        <dbReference type="SMART" id="SM00014"/>
    </source>
</evidence>
<dbReference type="InterPro" id="IPR000326">
    <property type="entry name" value="PAP2/HPO"/>
</dbReference>
<dbReference type="Pfam" id="PF01569">
    <property type="entry name" value="PAP2"/>
    <property type="match status" value="1"/>
</dbReference>
<feature type="transmembrane region" description="Helical" evidence="1">
    <location>
        <begin position="227"/>
        <end position="249"/>
    </location>
</feature>
<evidence type="ECO:0000313" key="4">
    <source>
        <dbReference type="Proteomes" id="UP001501243"/>
    </source>
</evidence>
<evidence type="ECO:0000256" key="1">
    <source>
        <dbReference type="SAM" id="Phobius"/>
    </source>
</evidence>
<feature type="transmembrane region" description="Helical" evidence="1">
    <location>
        <begin position="200"/>
        <end position="221"/>
    </location>
</feature>
<feature type="transmembrane region" description="Helical" evidence="1">
    <location>
        <begin position="102"/>
        <end position="126"/>
    </location>
</feature>
<feature type="domain" description="Phosphatidic acid phosphatase type 2/haloperoxidase" evidence="2">
    <location>
        <begin position="134"/>
        <end position="242"/>
    </location>
</feature>
<gene>
    <name evidence="3" type="ORF">GCM10023172_31700</name>
</gene>
<feature type="transmembrane region" description="Helical" evidence="1">
    <location>
        <begin position="138"/>
        <end position="156"/>
    </location>
</feature>
<keyword evidence="1" id="KW-0812">Transmembrane</keyword>
<dbReference type="CDD" id="cd03392">
    <property type="entry name" value="PAP2_like_2"/>
    <property type="match status" value="1"/>
</dbReference>
<feature type="transmembrane region" description="Helical" evidence="1">
    <location>
        <begin position="44"/>
        <end position="69"/>
    </location>
</feature>
<keyword evidence="1" id="KW-1133">Transmembrane helix</keyword>
<proteinExistence type="predicted"/>
<reference evidence="4" key="1">
    <citation type="journal article" date="2019" name="Int. J. Syst. Evol. Microbiol.">
        <title>The Global Catalogue of Microorganisms (GCM) 10K type strain sequencing project: providing services to taxonomists for standard genome sequencing and annotation.</title>
        <authorList>
            <consortium name="The Broad Institute Genomics Platform"/>
            <consortium name="The Broad Institute Genome Sequencing Center for Infectious Disease"/>
            <person name="Wu L."/>
            <person name="Ma J."/>
        </authorList>
    </citation>
    <scope>NUCLEOTIDE SEQUENCE [LARGE SCALE GENOMIC DNA]</scope>
    <source>
        <strain evidence="4">JCM 17841</strain>
    </source>
</reference>